<dbReference type="AlphaFoldDB" id="A0AAV4ELT7"/>
<feature type="region of interest" description="Disordered" evidence="1">
    <location>
        <begin position="1"/>
        <end position="20"/>
    </location>
</feature>
<reference evidence="2 3" key="1">
    <citation type="journal article" date="2021" name="Elife">
        <title>Chloroplast acquisition without the gene transfer in kleptoplastic sea slugs, Plakobranchus ocellatus.</title>
        <authorList>
            <person name="Maeda T."/>
            <person name="Takahashi S."/>
            <person name="Yoshida T."/>
            <person name="Shimamura S."/>
            <person name="Takaki Y."/>
            <person name="Nagai Y."/>
            <person name="Toyoda A."/>
            <person name="Suzuki Y."/>
            <person name="Arimoto A."/>
            <person name="Ishii H."/>
            <person name="Satoh N."/>
            <person name="Nishiyama T."/>
            <person name="Hasebe M."/>
            <person name="Maruyama T."/>
            <person name="Minagawa J."/>
            <person name="Obokata J."/>
            <person name="Shigenobu S."/>
        </authorList>
    </citation>
    <scope>NUCLEOTIDE SEQUENCE [LARGE SCALE GENOMIC DNA]</scope>
</reference>
<dbReference type="Proteomes" id="UP000762676">
    <property type="component" value="Unassembled WGS sequence"/>
</dbReference>
<protein>
    <submittedName>
        <fullName evidence="2">Uncharacterized protein</fullName>
    </submittedName>
</protein>
<feature type="region of interest" description="Disordered" evidence="1">
    <location>
        <begin position="40"/>
        <end position="91"/>
    </location>
</feature>
<comment type="caution">
    <text evidence="2">The sequence shown here is derived from an EMBL/GenBank/DDBJ whole genome shotgun (WGS) entry which is preliminary data.</text>
</comment>
<evidence type="ECO:0000256" key="1">
    <source>
        <dbReference type="SAM" id="MobiDB-lite"/>
    </source>
</evidence>
<organism evidence="2 3">
    <name type="scientific">Elysia marginata</name>
    <dbReference type="NCBI Taxonomy" id="1093978"/>
    <lineage>
        <taxon>Eukaryota</taxon>
        <taxon>Metazoa</taxon>
        <taxon>Spiralia</taxon>
        <taxon>Lophotrochozoa</taxon>
        <taxon>Mollusca</taxon>
        <taxon>Gastropoda</taxon>
        <taxon>Heterobranchia</taxon>
        <taxon>Euthyneura</taxon>
        <taxon>Panpulmonata</taxon>
        <taxon>Sacoglossa</taxon>
        <taxon>Placobranchoidea</taxon>
        <taxon>Plakobranchidae</taxon>
        <taxon>Elysia</taxon>
    </lineage>
</organism>
<evidence type="ECO:0000313" key="2">
    <source>
        <dbReference type="EMBL" id="GFR61705.1"/>
    </source>
</evidence>
<name>A0AAV4ELT7_9GAST</name>
<accession>A0AAV4ELT7</accession>
<proteinExistence type="predicted"/>
<keyword evidence="3" id="KW-1185">Reference proteome</keyword>
<sequence>MSGVKKTQRGWARKGAYQPQIEELDDRELRLYNAPTEKIVVISDSDSDTDSSSILSPNKKRKRGSFATTVETPEKKVRTEQSSDDCTEKMSGSQDLFHDQIVYPPNSPPMTMTQSKFDLPSLDGSQDTCDFKAIFEAATPPQVIPKSPLSTFTCPFSARGCVDDFDMNSDEGIIEMTPWEQDACDKFMQEHTGHDCKGCIVIGSVAPTRDDRLRSKGSELLLIKMVRWTVLKRWRELYDEAKTSIADEFLKDVSVMYLI</sequence>
<evidence type="ECO:0000313" key="3">
    <source>
        <dbReference type="Proteomes" id="UP000762676"/>
    </source>
</evidence>
<gene>
    <name evidence="2" type="ORF">ElyMa_001854200</name>
</gene>
<feature type="compositionally biased region" description="Basic and acidic residues" evidence="1">
    <location>
        <begin position="72"/>
        <end position="81"/>
    </location>
</feature>
<feature type="compositionally biased region" description="Basic residues" evidence="1">
    <location>
        <begin position="1"/>
        <end position="12"/>
    </location>
</feature>
<dbReference type="EMBL" id="BMAT01003751">
    <property type="protein sequence ID" value="GFR61705.1"/>
    <property type="molecule type" value="Genomic_DNA"/>
</dbReference>